<dbReference type="InterPro" id="IPR041377">
    <property type="entry name" value="P2_N"/>
</dbReference>
<organism evidence="3 4">
    <name type="scientific">Cognatishimia coralii</name>
    <dbReference type="NCBI Taxonomy" id="3083254"/>
    <lineage>
        <taxon>Bacteria</taxon>
        <taxon>Pseudomonadati</taxon>
        <taxon>Pseudomonadota</taxon>
        <taxon>Alphaproteobacteria</taxon>
        <taxon>Rhodobacterales</taxon>
        <taxon>Paracoccaceae</taxon>
        <taxon>Cognatishimia</taxon>
    </lineage>
</organism>
<dbReference type="InterPro" id="IPR057915">
    <property type="entry name" value="P2_C"/>
</dbReference>
<evidence type="ECO:0000313" key="3">
    <source>
        <dbReference type="EMBL" id="MEJ5217112.1"/>
    </source>
</evidence>
<dbReference type="RefSeq" id="WP_339402152.1">
    <property type="nucleotide sequence ID" value="NZ_JBBGAZ010000001.1"/>
</dbReference>
<feature type="domain" description="Viral coat protein P2 C-terminal" evidence="2">
    <location>
        <begin position="155"/>
        <end position="266"/>
    </location>
</feature>
<proteinExistence type="predicted"/>
<evidence type="ECO:0000259" key="1">
    <source>
        <dbReference type="Pfam" id="PF18628"/>
    </source>
</evidence>
<protein>
    <submittedName>
        <fullName evidence="3">Major capsid protein P2</fullName>
    </submittedName>
</protein>
<sequence>MARIVRKLPTPQGIGAGQTATVNCPLGLTYERIYIYLNVDVASVATAVAHGDWGTYLGEIRLMVDGDAKFTMDAADIASMNKFYGQTLKAGVLPIFLARPWMTTPQGQDQTSYGTAAGLSNFTIEIDVKAGVTVNTLELSAQQSPGTPWGPHLAVRKYVVNHGVVGKLEISDIRKAAYSLFALHVASGDIDDVEVIVNTREFLKMSPAIRAAHHEVYERVPQTGFTHIDFAMDRIGEALPMMVQDFRLGLDFTATGNSAVYAEAIEPA</sequence>
<dbReference type="Proteomes" id="UP001368270">
    <property type="component" value="Unassembled WGS sequence"/>
</dbReference>
<feature type="domain" description="Viral coat protein P2 N-terminal" evidence="1">
    <location>
        <begin position="6"/>
        <end position="144"/>
    </location>
</feature>
<gene>
    <name evidence="3" type="ORF">WG622_02575</name>
</gene>
<name>A0ABU8QCH7_9RHOB</name>
<comment type="caution">
    <text evidence="3">The sequence shown here is derived from an EMBL/GenBank/DDBJ whole genome shotgun (WGS) entry which is preliminary data.</text>
</comment>
<reference evidence="3 4" key="1">
    <citation type="submission" date="2024-03" db="EMBL/GenBank/DDBJ databases">
        <title>Cognatishimia coralii sp. nov., a marine bacterium isolated from coral surrounding seawater.</title>
        <authorList>
            <person name="Liu X."/>
            <person name="Liu S."/>
            <person name="Sun H."/>
            <person name="Zhang Y."/>
        </authorList>
    </citation>
    <scope>NUCLEOTIDE SEQUENCE [LARGE SCALE GENOMIC DNA]</scope>
    <source>
        <strain evidence="3 4">D5M38</strain>
    </source>
</reference>
<evidence type="ECO:0000259" key="2">
    <source>
        <dbReference type="Pfam" id="PF25513"/>
    </source>
</evidence>
<dbReference type="Gene3D" id="2.60.120.730">
    <property type="match status" value="2"/>
</dbReference>
<dbReference type="Pfam" id="PF18628">
    <property type="entry name" value="P2_N"/>
    <property type="match status" value="1"/>
</dbReference>
<dbReference type="Pfam" id="PF25513">
    <property type="entry name" value="P2_C"/>
    <property type="match status" value="1"/>
</dbReference>
<accession>A0ABU8QCH7</accession>
<evidence type="ECO:0000313" key="4">
    <source>
        <dbReference type="Proteomes" id="UP001368270"/>
    </source>
</evidence>
<dbReference type="EMBL" id="JBBGAZ010000001">
    <property type="protein sequence ID" value="MEJ5217112.1"/>
    <property type="molecule type" value="Genomic_DNA"/>
</dbReference>
<dbReference type="InterPro" id="IPR053751">
    <property type="entry name" value="Viral_Major_Capsid_sf"/>
</dbReference>
<keyword evidence="4" id="KW-1185">Reference proteome</keyword>